<keyword evidence="3" id="KW-1185">Reference proteome</keyword>
<gene>
    <name evidence="2" type="ORF">JZ751_010531</name>
</gene>
<evidence type="ECO:0000256" key="1">
    <source>
        <dbReference type="SAM" id="MobiDB-lite"/>
    </source>
</evidence>
<name>A0A8T2P5F8_9TELE</name>
<accession>A0A8T2P5F8</accession>
<protein>
    <submittedName>
        <fullName evidence="2">Uncharacterized protein</fullName>
    </submittedName>
</protein>
<reference evidence="2" key="1">
    <citation type="thesis" date="2021" institute="BYU ScholarsArchive" country="Provo, UT, USA">
        <title>Applications of and Algorithms for Genome Assembly and Genomic Analyses with an Emphasis on Marine Teleosts.</title>
        <authorList>
            <person name="Pickett B.D."/>
        </authorList>
    </citation>
    <scope>NUCLEOTIDE SEQUENCE</scope>
    <source>
        <strain evidence="2">HI-2016</strain>
    </source>
</reference>
<sequence length="158" mass="17136">MRSSLSLTVAVANQETSLPYPTLPCAMSHTTQHDMEKASNNRLRLKCPNLQQGAREGALWRRAANILQGEFYKLLRHPPAILENAGEHTSSSETCLSAIADLCSVCEPHQCEGVTRVSVVERCSAGASAPFRVKGRSGTRPSPLVYGTSRTDRPHGPP</sequence>
<feature type="region of interest" description="Disordered" evidence="1">
    <location>
        <begin position="131"/>
        <end position="158"/>
    </location>
</feature>
<evidence type="ECO:0000313" key="2">
    <source>
        <dbReference type="EMBL" id="KAG9344842.1"/>
    </source>
</evidence>
<organism evidence="2 3">
    <name type="scientific">Albula glossodonta</name>
    <name type="common">roundjaw bonefish</name>
    <dbReference type="NCBI Taxonomy" id="121402"/>
    <lineage>
        <taxon>Eukaryota</taxon>
        <taxon>Metazoa</taxon>
        <taxon>Chordata</taxon>
        <taxon>Craniata</taxon>
        <taxon>Vertebrata</taxon>
        <taxon>Euteleostomi</taxon>
        <taxon>Actinopterygii</taxon>
        <taxon>Neopterygii</taxon>
        <taxon>Teleostei</taxon>
        <taxon>Albuliformes</taxon>
        <taxon>Albulidae</taxon>
        <taxon>Albula</taxon>
    </lineage>
</organism>
<dbReference type="EMBL" id="JAFBMS010000019">
    <property type="protein sequence ID" value="KAG9344842.1"/>
    <property type="molecule type" value="Genomic_DNA"/>
</dbReference>
<proteinExistence type="predicted"/>
<comment type="caution">
    <text evidence="2">The sequence shown here is derived from an EMBL/GenBank/DDBJ whole genome shotgun (WGS) entry which is preliminary data.</text>
</comment>
<evidence type="ECO:0000313" key="3">
    <source>
        <dbReference type="Proteomes" id="UP000824540"/>
    </source>
</evidence>
<dbReference type="Proteomes" id="UP000824540">
    <property type="component" value="Unassembled WGS sequence"/>
</dbReference>
<dbReference type="AlphaFoldDB" id="A0A8T2P5F8"/>